<keyword evidence="1" id="KW-1133">Transmembrane helix</keyword>
<evidence type="ECO:0000313" key="3">
    <source>
        <dbReference type="Proteomes" id="UP000194012"/>
    </source>
</evidence>
<organism evidence="2 3">
    <name type="scientific">Roseovarius gaetbuli</name>
    <dbReference type="NCBI Taxonomy" id="1356575"/>
    <lineage>
        <taxon>Bacteria</taxon>
        <taxon>Pseudomonadati</taxon>
        <taxon>Pseudomonadota</taxon>
        <taxon>Alphaproteobacteria</taxon>
        <taxon>Rhodobacterales</taxon>
        <taxon>Roseobacteraceae</taxon>
        <taxon>Roseovarius</taxon>
    </lineage>
</organism>
<name>A0A1X6ZIE6_9RHOB</name>
<dbReference type="AlphaFoldDB" id="A0A1X6ZIE6"/>
<sequence>MLSTLVKKMPGPLSIKNLRELWPGFPPKWVTYEIGMLVAAMVWFFALVALLPLIGGIGLARYSC</sequence>
<keyword evidence="1" id="KW-0812">Transmembrane</keyword>
<proteinExistence type="predicted"/>
<feature type="transmembrane region" description="Helical" evidence="1">
    <location>
        <begin position="34"/>
        <end position="60"/>
    </location>
</feature>
<dbReference type="Proteomes" id="UP000194012">
    <property type="component" value="Unassembled WGS sequence"/>
</dbReference>
<keyword evidence="1" id="KW-0472">Membrane</keyword>
<keyword evidence="3" id="KW-1185">Reference proteome</keyword>
<dbReference type="EMBL" id="FWFJ01000020">
    <property type="protein sequence ID" value="SLN50565.1"/>
    <property type="molecule type" value="Genomic_DNA"/>
</dbReference>
<gene>
    <name evidence="2" type="ORF">ROG8370_02235</name>
</gene>
<reference evidence="3" key="1">
    <citation type="submission" date="2017-03" db="EMBL/GenBank/DDBJ databases">
        <authorList>
            <person name="Rodrigo-Torres L."/>
            <person name="Arahal R.D."/>
            <person name="Lucena T."/>
        </authorList>
    </citation>
    <scope>NUCLEOTIDE SEQUENCE [LARGE SCALE GENOMIC DNA]</scope>
    <source>
        <strain evidence="3">CECT 8370</strain>
    </source>
</reference>
<evidence type="ECO:0000256" key="1">
    <source>
        <dbReference type="SAM" id="Phobius"/>
    </source>
</evidence>
<accession>A0A1X6ZIE6</accession>
<protein>
    <submittedName>
        <fullName evidence="2">Uncharacterized protein</fullName>
    </submittedName>
</protein>
<evidence type="ECO:0000313" key="2">
    <source>
        <dbReference type="EMBL" id="SLN50565.1"/>
    </source>
</evidence>